<protein>
    <submittedName>
        <fullName evidence="1">Uncharacterized protein</fullName>
    </submittedName>
</protein>
<proteinExistence type="predicted"/>
<dbReference type="Proteomes" id="UP000288012">
    <property type="component" value="Unassembled WGS sequence"/>
</dbReference>
<sequence>MADLIYSARNKGQTYTGVNWTFFKFGPWASEVYERITPALQAIHANQEIFESNYENKEDWTRWELRDDNLFDIKNNELPSSITTRLKQLIHKFNNDTNSLLSFVYKTQPMLSAAPSELLDFSISTDEVSHSKKEPTNLMKAACSTKKMAKFSQEMESLRKIFREQKKNKKPLLNPVPSPRYDEVYENGVEWLDSLSGSPFVEDTIDVEFSKDVWRSTIRRTDDLS</sequence>
<dbReference type="EMBL" id="RZGR01000070">
    <property type="protein sequence ID" value="RUQ78589.1"/>
    <property type="molecule type" value="Genomic_DNA"/>
</dbReference>
<evidence type="ECO:0000313" key="2">
    <source>
        <dbReference type="Proteomes" id="UP000288012"/>
    </source>
</evidence>
<comment type="caution">
    <text evidence="1">The sequence shown here is derived from an EMBL/GenBank/DDBJ whole genome shotgun (WGS) entry which is preliminary data.</text>
</comment>
<keyword evidence="2" id="KW-1185">Reference proteome</keyword>
<organism evidence="1 2">
    <name type="scientific">Legionella septentrionalis</name>
    <dbReference type="NCBI Taxonomy" id="2498109"/>
    <lineage>
        <taxon>Bacteria</taxon>
        <taxon>Pseudomonadati</taxon>
        <taxon>Pseudomonadota</taxon>
        <taxon>Gammaproteobacteria</taxon>
        <taxon>Legionellales</taxon>
        <taxon>Legionellaceae</taxon>
        <taxon>Legionella</taxon>
    </lineage>
</organism>
<reference evidence="1 2" key="1">
    <citation type="submission" date="2018-12" db="EMBL/GenBank/DDBJ databases">
        <title>Legionella sp,whole genome shotgun sequence.</title>
        <authorList>
            <person name="Wu H."/>
        </authorList>
    </citation>
    <scope>NUCLEOTIDE SEQUENCE [LARGE SCALE GENOMIC DNA]</scope>
    <source>
        <strain evidence="2">km714</strain>
    </source>
</reference>
<dbReference type="RefSeq" id="WP_127111611.1">
    <property type="nucleotide sequence ID" value="NZ_RZGR01000070.1"/>
</dbReference>
<accession>A0A433JGB0</accession>
<name>A0A433JGB0_9GAMM</name>
<gene>
    <name evidence="1" type="ORF">EKM59_11730</name>
</gene>
<dbReference type="AlphaFoldDB" id="A0A433JGB0"/>
<evidence type="ECO:0000313" key="1">
    <source>
        <dbReference type="EMBL" id="RUQ78589.1"/>
    </source>
</evidence>